<feature type="compositionally biased region" description="Basic and acidic residues" evidence="1">
    <location>
        <begin position="110"/>
        <end position="119"/>
    </location>
</feature>
<dbReference type="EMBL" id="BMML01000017">
    <property type="protein sequence ID" value="GGN28551.1"/>
    <property type="molecule type" value="Genomic_DNA"/>
</dbReference>
<comment type="caution">
    <text evidence="2">The sequence shown here is derived from an EMBL/GenBank/DDBJ whole genome shotgun (WGS) entry which is preliminary data.</text>
</comment>
<feature type="compositionally biased region" description="Acidic residues" evidence="1">
    <location>
        <begin position="65"/>
        <end position="80"/>
    </location>
</feature>
<proteinExistence type="predicted"/>
<keyword evidence="3" id="KW-1185">Reference proteome</keyword>
<feature type="region of interest" description="Disordered" evidence="1">
    <location>
        <begin position="47"/>
        <end position="119"/>
    </location>
</feature>
<dbReference type="Proteomes" id="UP000653411">
    <property type="component" value="Unassembled WGS sequence"/>
</dbReference>
<evidence type="ECO:0000313" key="3">
    <source>
        <dbReference type="Proteomes" id="UP000653411"/>
    </source>
</evidence>
<feature type="compositionally biased region" description="Pro residues" evidence="1">
    <location>
        <begin position="87"/>
        <end position="106"/>
    </location>
</feature>
<organism evidence="2 3">
    <name type="scientific">Streptomyces fuscichromogenes</name>
    <dbReference type="NCBI Taxonomy" id="1324013"/>
    <lineage>
        <taxon>Bacteria</taxon>
        <taxon>Bacillati</taxon>
        <taxon>Actinomycetota</taxon>
        <taxon>Actinomycetes</taxon>
        <taxon>Kitasatosporales</taxon>
        <taxon>Streptomycetaceae</taxon>
        <taxon>Streptomyces</taxon>
    </lineage>
</organism>
<reference evidence="2" key="1">
    <citation type="journal article" date="2014" name="Int. J. Syst. Evol. Microbiol.">
        <title>Complete genome sequence of Corynebacterium casei LMG S-19264T (=DSM 44701T), isolated from a smear-ripened cheese.</title>
        <authorList>
            <consortium name="US DOE Joint Genome Institute (JGI-PGF)"/>
            <person name="Walter F."/>
            <person name="Albersmeier A."/>
            <person name="Kalinowski J."/>
            <person name="Ruckert C."/>
        </authorList>
    </citation>
    <scope>NUCLEOTIDE SEQUENCE</scope>
    <source>
        <strain evidence="2">CGMCC 4.7110</strain>
    </source>
</reference>
<name>A0A917XIA6_9ACTN</name>
<reference evidence="2" key="2">
    <citation type="submission" date="2020-09" db="EMBL/GenBank/DDBJ databases">
        <authorList>
            <person name="Sun Q."/>
            <person name="Zhou Y."/>
        </authorList>
    </citation>
    <scope>NUCLEOTIDE SEQUENCE</scope>
    <source>
        <strain evidence="2">CGMCC 4.7110</strain>
    </source>
</reference>
<sequence>MTELTTKPPAKKPFLYVVACACGIAGDVGKLITAAQERNRAVGDGMRALRRASTSPCSWTQVDDAFTEETDAEPEPEDDDAPRPGHISPPPRETNVPWPPDGPSPAPKRARPEDPARNQ</sequence>
<accession>A0A917XIA6</accession>
<gene>
    <name evidence="2" type="ORF">GCM10011578_064690</name>
</gene>
<evidence type="ECO:0000256" key="1">
    <source>
        <dbReference type="SAM" id="MobiDB-lite"/>
    </source>
</evidence>
<feature type="compositionally biased region" description="Polar residues" evidence="1">
    <location>
        <begin position="52"/>
        <end position="61"/>
    </location>
</feature>
<dbReference type="AlphaFoldDB" id="A0A917XIA6"/>
<protein>
    <submittedName>
        <fullName evidence="2">Uncharacterized protein</fullName>
    </submittedName>
</protein>
<evidence type="ECO:0000313" key="2">
    <source>
        <dbReference type="EMBL" id="GGN28551.1"/>
    </source>
</evidence>